<accession>A0A232EKN8</accession>
<proteinExistence type="predicted"/>
<dbReference type="Proteomes" id="UP000215335">
    <property type="component" value="Unassembled WGS sequence"/>
</dbReference>
<evidence type="ECO:0000313" key="2">
    <source>
        <dbReference type="Proteomes" id="UP000215335"/>
    </source>
</evidence>
<reference evidence="1 2" key="1">
    <citation type="journal article" date="2017" name="Curr. Biol.">
        <title>The Evolution of Venom by Co-option of Single-Copy Genes.</title>
        <authorList>
            <person name="Martinson E.O."/>
            <person name="Mrinalini"/>
            <person name="Kelkar Y.D."/>
            <person name="Chang C.H."/>
            <person name="Werren J.H."/>
        </authorList>
    </citation>
    <scope>NUCLEOTIDE SEQUENCE [LARGE SCALE GENOMIC DNA]</scope>
    <source>
        <strain evidence="1 2">Alberta</strain>
        <tissue evidence="1">Whole body</tissue>
    </source>
</reference>
<comment type="caution">
    <text evidence="1">The sequence shown here is derived from an EMBL/GenBank/DDBJ whole genome shotgun (WGS) entry which is preliminary data.</text>
</comment>
<protein>
    <submittedName>
        <fullName evidence="1">Uncharacterized protein</fullName>
    </submittedName>
</protein>
<dbReference type="EMBL" id="NNAY01003736">
    <property type="protein sequence ID" value="OXU18924.1"/>
    <property type="molecule type" value="Genomic_DNA"/>
</dbReference>
<dbReference type="AlphaFoldDB" id="A0A232EKN8"/>
<evidence type="ECO:0000313" key="1">
    <source>
        <dbReference type="EMBL" id="OXU18924.1"/>
    </source>
</evidence>
<sequence>MHTLIYESIYKHTVLTDFVLFNCNCCVKSVFLCSKSLVMRFPGELDRYFHHIGMRGWLL</sequence>
<name>A0A232EKN8_9HYME</name>
<gene>
    <name evidence="1" type="ORF">TSAR_016477</name>
</gene>
<keyword evidence="2" id="KW-1185">Reference proteome</keyword>
<organism evidence="1 2">
    <name type="scientific">Trichomalopsis sarcophagae</name>
    <dbReference type="NCBI Taxonomy" id="543379"/>
    <lineage>
        <taxon>Eukaryota</taxon>
        <taxon>Metazoa</taxon>
        <taxon>Ecdysozoa</taxon>
        <taxon>Arthropoda</taxon>
        <taxon>Hexapoda</taxon>
        <taxon>Insecta</taxon>
        <taxon>Pterygota</taxon>
        <taxon>Neoptera</taxon>
        <taxon>Endopterygota</taxon>
        <taxon>Hymenoptera</taxon>
        <taxon>Apocrita</taxon>
        <taxon>Proctotrupomorpha</taxon>
        <taxon>Chalcidoidea</taxon>
        <taxon>Pteromalidae</taxon>
        <taxon>Pteromalinae</taxon>
        <taxon>Trichomalopsis</taxon>
    </lineage>
</organism>